<protein>
    <submittedName>
        <fullName evidence="1">Uncharacterized protein</fullName>
    </submittedName>
</protein>
<accession>A0A2I0IV59</accession>
<gene>
    <name evidence="1" type="ORF">CRG98_031663</name>
</gene>
<evidence type="ECO:0000313" key="2">
    <source>
        <dbReference type="Proteomes" id="UP000233551"/>
    </source>
</evidence>
<comment type="caution">
    <text evidence="1">The sequence shown here is derived from an EMBL/GenBank/DDBJ whole genome shotgun (WGS) entry which is preliminary data.</text>
</comment>
<proteinExistence type="predicted"/>
<dbReference type="Proteomes" id="UP000233551">
    <property type="component" value="Unassembled WGS sequence"/>
</dbReference>
<name>A0A2I0IV59_PUNGR</name>
<dbReference type="EMBL" id="PGOL01002444">
    <property type="protein sequence ID" value="PKI47879.1"/>
    <property type="molecule type" value="Genomic_DNA"/>
</dbReference>
<evidence type="ECO:0000313" key="1">
    <source>
        <dbReference type="EMBL" id="PKI47879.1"/>
    </source>
</evidence>
<organism evidence="1 2">
    <name type="scientific">Punica granatum</name>
    <name type="common">Pomegranate</name>
    <dbReference type="NCBI Taxonomy" id="22663"/>
    <lineage>
        <taxon>Eukaryota</taxon>
        <taxon>Viridiplantae</taxon>
        <taxon>Streptophyta</taxon>
        <taxon>Embryophyta</taxon>
        <taxon>Tracheophyta</taxon>
        <taxon>Spermatophyta</taxon>
        <taxon>Magnoliopsida</taxon>
        <taxon>eudicotyledons</taxon>
        <taxon>Gunneridae</taxon>
        <taxon>Pentapetalae</taxon>
        <taxon>rosids</taxon>
        <taxon>malvids</taxon>
        <taxon>Myrtales</taxon>
        <taxon>Lythraceae</taxon>
        <taxon>Punica</taxon>
    </lineage>
</organism>
<reference evidence="1 2" key="1">
    <citation type="submission" date="2017-11" db="EMBL/GenBank/DDBJ databases">
        <title>De-novo sequencing of pomegranate (Punica granatum L.) genome.</title>
        <authorList>
            <person name="Akparov Z."/>
            <person name="Amiraslanov A."/>
            <person name="Hajiyeva S."/>
            <person name="Abbasov M."/>
            <person name="Kaur K."/>
            <person name="Hamwieh A."/>
            <person name="Solovyev V."/>
            <person name="Salamov A."/>
            <person name="Braich B."/>
            <person name="Kosarev P."/>
            <person name="Mahmoud A."/>
            <person name="Hajiyev E."/>
            <person name="Babayeva S."/>
            <person name="Izzatullayeva V."/>
            <person name="Mammadov A."/>
            <person name="Mammadov A."/>
            <person name="Sharifova S."/>
            <person name="Ojaghi J."/>
            <person name="Eynullazada K."/>
            <person name="Bayramov B."/>
            <person name="Abdulazimova A."/>
            <person name="Shahmuradov I."/>
        </authorList>
    </citation>
    <scope>NUCLEOTIDE SEQUENCE [LARGE SCALE GENOMIC DNA]</scope>
    <source>
        <strain evidence="2">cv. AG2017</strain>
        <tissue evidence="1">Leaf</tissue>
    </source>
</reference>
<dbReference type="AlphaFoldDB" id="A0A2I0IV59"/>
<keyword evidence="2" id="KW-1185">Reference proteome</keyword>
<sequence length="88" mass="9875">MWEDTYSRCMRVVKFEKARRLSGSNLKGGCFQLWERRGPWSSFVEGIMGTLFGGPGFKNMDRAKNMDLELINTGPMGRSAIIKPTLGG</sequence>